<dbReference type="PANTHER" id="PTHR34580">
    <property type="match status" value="1"/>
</dbReference>
<dbReference type="Proteomes" id="UP000673394">
    <property type="component" value="Unassembled WGS sequence"/>
</dbReference>
<proteinExistence type="predicted"/>
<dbReference type="EMBL" id="JAGKSP010000036">
    <property type="protein sequence ID" value="MBP3967256.1"/>
    <property type="molecule type" value="Genomic_DNA"/>
</dbReference>
<comment type="caution">
    <text evidence="2">The sequence shown here is derived from an EMBL/GenBank/DDBJ whole genome shotgun (WGS) entry which is preliminary data.</text>
</comment>
<reference evidence="2 3" key="1">
    <citation type="submission" date="2021-04" db="EMBL/GenBank/DDBJ databases">
        <title>Paenibacillus sp. DLE-14 whole genome sequence.</title>
        <authorList>
            <person name="Ham Y.J."/>
        </authorList>
    </citation>
    <scope>NUCLEOTIDE SEQUENCE [LARGE SCALE GENOMIC DNA]</scope>
    <source>
        <strain evidence="2 3">DLE-14</strain>
    </source>
</reference>
<dbReference type="PANTHER" id="PTHR34580:SF1">
    <property type="entry name" value="PROTEIN PAFC"/>
    <property type="match status" value="1"/>
</dbReference>
<sequence>MSNMHRIRWFDSQIRDGKYPSSTQLAQQFEISKRQAQRDIEYLTYSLSAPLLYVAKYRGYCYENKTYALPLLYMTDEEKKVLKYLAYRYRQYNYDNAASVNRVAHLLERFSEEETDEPGQRLPIFETNPQLIHCFERLSYAIGQHLVVRVTYRDESGLQQLSIRPLKLMSQYNSDYVIAYCEEADKQRLLRLDGISSLDVTSARFEPMDAELLEWGAGGSSAAGSPQRKPYTAQVKLAQPLASPDSWHGYRIRSSTPEQALYTVEFHEIESFLHHLMVSAWETLLAPRWLREQLDALCRRTLERLEEGGTAKP</sequence>
<organism evidence="2 3">
    <name type="scientific">Paenibacillus lignilyticus</name>
    <dbReference type="NCBI Taxonomy" id="1172615"/>
    <lineage>
        <taxon>Bacteria</taxon>
        <taxon>Bacillati</taxon>
        <taxon>Bacillota</taxon>
        <taxon>Bacilli</taxon>
        <taxon>Bacillales</taxon>
        <taxon>Paenibacillaceae</taxon>
        <taxon>Paenibacillus</taxon>
    </lineage>
</organism>
<evidence type="ECO:0000259" key="1">
    <source>
        <dbReference type="Pfam" id="PF13280"/>
    </source>
</evidence>
<dbReference type="PROSITE" id="PS52050">
    <property type="entry name" value="WYL"/>
    <property type="match status" value="1"/>
</dbReference>
<evidence type="ECO:0000313" key="3">
    <source>
        <dbReference type="Proteomes" id="UP000673394"/>
    </source>
</evidence>
<feature type="domain" description="WYL" evidence="1">
    <location>
        <begin position="135"/>
        <end position="199"/>
    </location>
</feature>
<protein>
    <submittedName>
        <fullName evidence="2">WYL domain-containing protein</fullName>
    </submittedName>
</protein>
<dbReference type="InterPro" id="IPR026881">
    <property type="entry name" value="WYL_dom"/>
</dbReference>
<evidence type="ECO:0000313" key="2">
    <source>
        <dbReference type="EMBL" id="MBP3967256.1"/>
    </source>
</evidence>
<dbReference type="Pfam" id="PF13280">
    <property type="entry name" value="WYL"/>
    <property type="match status" value="1"/>
</dbReference>
<keyword evidence="3" id="KW-1185">Reference proteome</keyword>
<gene>
    <name evidence="2" type="ORF">I8J30_31760</name>
</gene>
<name>A0ABS5CN36_9BACL</name>
<dbReference type="InterPro" id="IPR051534">
    <property type="entry name" value="CBASS_pafABC_assoc_protein"/>
</dbReference>
<accession>A0ABS5CN36</accession>